<evidence type="ECO:0000256" key="6">
    <source>
        <dbReference type="ARBA" id="ARBA00040675"/>
    </source>
</evidence>
<dbReference type="CDD" id="cd02563">
    <property type="entry name" value="PseudoU_synth_TruC"/>
    <property type="match status" value="1"/>
</dbReference>
<evidence type="ECO:0000256" key="1">
    <source>
        <dbReference type="ARBA" id="ARBA00022694"/>
    </source>
</evidence>
<comment type="function">
    <text evidence="4">Responsible for synthesis of pseudouridine from uracil-65 in transfer RNAs.</text>
</comment>
<dbReference type="Proteomes" id="UP001500359">
    <property type="component" value="Unassembled WGS sequence"/>
</dbReference>
<dbReference type="InterPro" id="IPR050188">
    <property type="entry name" value="RluA_PseudoU_synthase"/>
</dbReference>
<feature type="domain" description="Pseudouridine synthase RsuA/RluA-like" evidence="10">
    <location>
        <begin position="12"/>
        <end position="171"/>
    </location>
</feature>
<name>A0ABP3WS36_9ALTE</name>
<evidence type="ECO:0000259" key="10">
    <source>
        <dbReference type="Pfam" id="PF00849"/>
    </source>
</evidence>
<dbReference type="InterPro" id="IPR020103">
    <property type="entry name" value="PsdUridine_synth_cat_dom_sf"/>
</dbReference>
<dbReference type="PANTHER" id="PTHR21600">
    <property type="entry name" value="MITOCHONDRIAL RNA PSEUDOURIDINE SYNTHASE"/>
    <property type="match status" value="1"/>
</dbReference>
<sequence length="256" mass="29305">MMLDIVYQDEYMVAIDKPAGLLVHRSLIDKRETQFAMQILRDQIGQHVFPVHRLDKPTSGVLLFALSSEVARSLTEQLTAKAVAKRYFAIVRGFCPEQGHIDYALKEKLDKIADKQARQDKPAQPAFTDYQTLRTFELPFAVGRYQSARYSLVELRPLSGRKHQLRRHMAHIRHPIVGDTTHGDGKQNAFVRQQFGFEGLALCCSSMSLSHPISQTPLTIRSQFDSRMADLLLQWGVTPQQLLQLTQSQENEKWQM</sequence>
<dbReference type="NCBIfam" id="NF008321">
    <property type="entry name" value="PRK11112.1"/>
    <property type="match status" value="1"/>
</dbReference>
<keyword evidence="1" id="KW-0819">tRNA processing</keyword>
<dbReference type="Pfam" id="PF00849">
    <property type="entry name" value="PseudoU_synth_2"/>
    <property type="match status" value="1"/>
</dbReference>
<evidence type="ECO:0000256" key="9">
    <source>
        <dbReference type="ARBA" id="ARBA00043049"/>
    </source>
</evidence>
<dbReference type="EMBL" id="BAAAFD010000003">
    <property type="protein sequence ID" value="GAA0855999.1"/>
    <property type="molecule type" value="Genomic_DNA"/>
</dbReference>
<dbReference type="SUPFAM" id="SSF55120">
    <property type="entry name" value="Pseudouridine synthase"/>
    <property type="match status" value="1"/>
</dbReference>
<protein>
    <recommendedName>
        <fullName evidence="6">tRNA pseudouridine synthase C</fullName>
        <ecNumber evidence="5">5.4.99.26</ecNumber>
    </recommendedName>
    <alternativeName>
        <fullName evidence="8">tRNA pseudouridine(65) synthase</fullName>
    </alternativeName>
    <alternativeName>
        <fullName evidence="9">tRNA pseudouridylate synthase C</fullName>
    </alternativeName>
    <alternativeName>
        <fullName evidence="7">tRNA-uridine isomerase C</fullName>
    </alternativeName>
</protein>
<keyword evidence="12" id="KW-1185">Reference proteome</keyword>
<comment type="catalytic activity">
    <reaction evidence="3">
        <text>uridine(65) in tRNA = pseudouridine(65) in tRNA</text>
        <dbReference type="Rhea" id="RHEA:42536"/>
        <dbReference type="Rhea" id="RHEA-COMP:10103"/>
        <dbReference type="Rhea" id="RHEA-COMP:10104"/>
        <dbReference type="ChEBI" id="CHEBI:65314"/>
        <dbReference type="ChEBI" id="CHEBI:65315"/>
        <dbReference type="EC" id="5.4.99.26"/>
    </reaction>
</comment>
<comment type="caution">
    <text evidence="11">The sequence shown here is derived from an EMBL/GenBank/DDBJ whole genome shotgun (WGS) entry which is preliminary data.</text>
</comment>
<evidence type="ECO:0000256" key="8">
    <source>
        <dbReference type="ARBA" id="ARBA00041975"/>
    </source>
</evidence>
<evidence type="ECO:0000256" key="7">
    <source>
        <dbReference type="ARBA" id="ARBA00041803"/>
    </source>
</evidence>
<reference evidence="12" key="1">
    <citation type="journal article" date="2019" name="Int. J. Syst. Evol. Microbiol.">
        <title>The Global Catalogue of Microorganisms (GCM) 10K type strain sequencing project: providing services to taxonomists for standard genome sequencing and annotation.</title>
        <authorList>
            <consortium name="The Broad Institute Genomics Platform"/>
            <consortium name="The Broad Institute Genome Sequencing Center for Infectious Disease"/>
            <person name="Wu L."/>
            <person name="Ma J."/>
        </authorList>
    </citation>
    <scope>NUCLEOTIDE SEQUENCE [LARGE SCALE GENOMIC DNA]</scope>
    <source>
        <strain evidence="12">JCM 15896</strain>
    </source>
</reference>
<proteinExistence type="predicted"/>
<evidence type="ECO:0000256" key="3">
    <source>
        <dbReference type="ARBA" id="ARBA00036607"/>
    </source>
</evidence>
<dbReference type="Gene3D" id="3.30.2350.10">
    <property type="entry name" value="Pseudouridine synthase"/>
    <property type="match status" value="1"/>
</dbReference>
<evidence type="ECO:0000313" key="12">
    <source>
        <dbReference type="Proteomes" id="UP001500359"/>
    </source>
</evidence>
<evidence type="ECO:0000256" key="5">
    <source>
        <dbReference type="ARBA" id="ARBA00038943"/>
    </source>
</evidence>
<organism evidence="11 12">
    <name type="scientific">Aliiglaciecola litoralis</name>
    <dbReference type="NCBI Taxonomy" id="582857"/>
    <lineage>
        <taxon>Bacteria</taxon>
        <taxon>Pseudomonadati</taxon>
        <taxon>Pseudomonadota</taxon>
        <taxon>Gammaproteobacteria</taxon>
        <taxon>Alteromonadales</taxon>
        <taxon>Alteromonadaceae</taxon>
        <taxon>Aliiglaciecola</taxon>
    </lineage>
</organism>
<accession>A0ABP3WS36</accession>
<dbReference type="PROSITE" id="PS01129">
    <property type="entry name" value="PSI_RLU"/>
    <property type="match status" value="1"/>
</dbReference>
<evidence type="ECO:0000313" key="11">
    <source>
        <dbReference type="EMBL" id="GAA0855999.1"/>
    </source>
</evidence>
<dbReference type="InterPro" id="IPR006224">
    <property type="entry name" value="PsdUridine_synth_RluA-like_CS"/>
</dbReference>
<dbReference type="PANTHER" id="PTHR21600:SF56">
    <property type="entry name" value="TRNA PSEUDOURIDINE SYNTHASE C"/>
    <property type="match status" value="1"/>
</dbReference>
<gene>
    <name evidence="11" type="primary">truC</name>
    <name evidence="11" type="ORF">GCM10009114_16400</name>
</gene>
<dbReference type="InterPro" id="IPR006145">
    <property type="entry name" value="PsdUridine_synth_RsuA/RluA"/>
</dbReference>
<evidence type="ECO:0000256" key="2">
    <source>
        <dbReference type="ARBA" id="ARBA00023235"/>
    </source>
</evidence>
<evidence type="ECO:0000256" key="4">
    <source>
        <dbReference type="ARBA" id="ARBA00037670"/>
    </source>
</evidence>
<dbReference type="RefSeq" id="WP_343858562.1">
    <property type="nucleotide sequence ID" value="NZ_BAAAFD010000003.1"/>
</dbReference>
<keyword evidence="2" id="KW-0413">Isomerase</keyword>
<dbReference type="EC" id="5.4.99.26" evidence="5"/>